<dbReference type="EMBL" id="KN880452">
    <property type="protein sequence ID" value="KIY71627.1"/>
    <property type="molecule type" value="Genomic_DNA"/>
</dbReference>
<name>A0A0D7BMB9_9AGAR</name>
<sequence>MRLPTSATLVCRLLRPRTQIAALSTTAPLRLAPTISVDASNSRFTPKGTRNRGKRVESVSPTFLSGNGKGKGKSKERVRERDSNQQPPPGPRHDETWIRQQYVSETEPASNYLTAPQAELEKWAQLHEYVVLKQIKNYGKTLRCTLTVHTPTADIVGVGDSGSKKQGERLAALSIIYQTHASGELYAPVLGASKTRLDDGTIISIDQADAFLTFYCRQFKFGAPEESVIYNGPSNSWIGTMAIAGHKVGHGMHVAKKWAPIRCKLDAVRYLVKADPSLWQTFMDKISSGSLYGDSPPIPLFVPHPVRGAIQDLSADLQKSSIYNAFAPRTVAPPSSTVFNQSHETNPESLARKSDVLASRRKKYLEDPETQKMRSIRSALPVYTRTQDVLSMIEENDVSIFMAATGSGKTTQIPQIILDHAIESGKGAHCNVMCTQPRRLAAVGVATRVAAERHEAVGQSVGYSVRYDTTKAQPDGTITFCTIGVLLARLQHAFEGRGDGELDRLTHILVDEVHERDVDTDLLLVVLKRYLATRRANGNPLKVVLMSATIDGSLFQNYFPDVNGRPAPILEIPGRSFPVEKNFTDDFVQRIEQSQDSWALNEPGVRKYLANEDAYNSTAASNLPEEGDIPYPLIAATISRVIQESNEGHVLVFLPGWEEITAVERLLTTRRWASNLADPKFEIHSLHSSVPLKQQQAVFEPPVPGIRRIILTTNIAETSVTIPDVVYVVDCGRLKEVRYDPERNLTSLVTAWVGRSNLNQRAGRAGRHRNGFYYGIMSRAHADSLSTYQTVEMARTDLTNVIMHVKSLNFKEMSIKQVLQATIEPPEDTRINLAVRGLQRLGALDENEDLTTLGRILNKLPLDIHLSRVIIYGCFLSCLDQAASLAAILSSRDPWYSPSGAKSEALAAKKKWIPAGSSSDTLTTLRAFTAWKVMEDAGDRAAAKHFLHANFLNGSTFTMIDRTRKQLLGTLKNAGLVNIRRDNIIPEELRRNSKSEEVLSALLCVAMQPNFGVPTGRRFLRTREDLATLVHMSSINTSIGDNAQPLRSGELMVYAEKRNQVSGVTSQTFLSNTAWVKPLVYVLFGATKHEVAEGLLRCDDWLLFKCPSQPTELLRLRADIDRCLLRFYAATIATQEQQRRVASSPRVGGIFDREGETEDDVETRELTPLSTQERTEMDYLATDIAAILENYAAERQKFYNRYEQEERYQRDVGRSQSIDRGRRVASGGLFQ</sequence>
<accession>A0A0D7BMB9</accession>
<feature type="region of interest" description="Disordered" evidence="3">
    <location>
        <begin position="39"/>
        <end position="95"/>
    </location>
</feature>
<dbReference type="PANTHER" id="PTHR18934:SF203">
    <property type="entry name" value="ATP-DEPENDENT RNA HELICASE A"/>
    <property type="match status" value="1"/>
</dbReference>
<dbReference type="GO" id="GO:0016787">
    <property type="term" value="F:hydrolase activity"/>
    <property type="evidence" value="ECO:0007669"/>
    <property type="project" value="UniProtKB-KW"/>
</dbReference>
<dbReference type="Pfam" id="PF21010">
    <property type="entry name" value="HA2_C"/>
    <property type="match status" value="1"/>
</dbReference>
<dbReference type="InterPro" id="IPR014001">
    <property type="entry name" value="Helicase_ATP-bd"/>
</dbReference>
<evidence type="ECO:0000256" key="1">
    <source>
        <dbReference type="ARBA" id="ARBA00022741"/>
    </source>
</evidence>
<feature type="domain" description="Helicase C-terminal" evidence="5">
    <location>
        <begin position="637"/>
        <end position="809"/>
    </location>
</feature>
<organism evidence="6 7">
    <name type="scientific">Cylindrobasidium torrendii FP15055 ss-10</name>
    <dbReference type="NCBI Taxonomy" id="1314674"/>
    <lineage>
        <taxon>Eukaryota</taxon>
        <taxon>Fungi</taxon>
        <taxon>Dikarya</taxon>
        <taxon>Basidiomycota</taxon>
        <taxon>Agaricomycotina</taxon>
        <taxon>Agaricomycetes</taxon>
        <taxon>Agaricomycetidae</taxon>
        <taxon>Agaricales</taxon>
        <taxon>Marasmiineae</taxon>
        <taxon>Physalacriaceae</taxon>
        <taxon>Cylindrobasidium</taxon>
    </lineage>
</organism>
<protein>
    <submittedName>
        <fullName evidence="6">p-loop containing nucleoside triphosphate hydrolase protein</fullName>
    </submittedName>
</protein>
<dbReference type="CDD" id="cd17917">
    <property type="entry name" value="DEXHc_RHA-like"/>
    <property type="match status" value="1"/>
</dbReference>
<dbReference type="GO" id="GO:0005524">
    <property type="term" value="F:ATP binding"/>
    <property type="evidence" value="ECO:0007669"/>
    <property type="project" value="UniProtKB-KW"/>
</dbReference>
<dbReference type="InterPro" id="IPR007502">
    <property type="entry name" value="Helicase-assoc_dom"/>
</dbReference>
<dbReference type="SUPFAM" id="SSF52540">
    <property type="entry name" value="P-loop containing nucleoside triphosphate hydrolases"/>
    <property type="match status" value="1"/>
</dbReference>
<dbReference type="InterPro" id="IPR027417">
    <property type="entry name" value="P-loop_NTPase"/>
</dbReference>
<dbReference type="GO" id="GO:0004386">
    <property type="term" value="F:helicase activity"/>
    <property type="evidence" value="ECO:0007669"/>
    <property type="project" value="TreeGrafter"/>
</dbReference>
<dbReference type="AlphaFoldDB" id="A0A0D7BMB9"/>
<feature type="region of interest" description="Disordered" evidence="3">
    <location>
        <begin position="1144"/>
        <end position="1166"/>
    </location>
</feature>
<keyword evidence="7" id="KW-1185">Reference proteome</keyword>
<dbReference type="Proteomes" id="UP000054007">
    <property type="component" value="Unassembled WGS sequence"/>
</dbReference>
<dbReference type="PROSITE" id="PS51194">
    <property type="entry name" value="HELICASE_CTER"/>
    <property type="match status" value="1"/>
</dbReference>
<reference evidence="6 7" key="1">
    <citation type="journal article" date="2015" name="Fungal Genet. Biol.">
        <title>Evolution of novel wood decay mechanisms in Agaricales revealed by the genome sequences of Fistulina hepatica and Cylindrobasidium torrendii.</title>
        <authorList>
            <person name="Floudas D."/>
            <person name="Held B.W."/>
            <person name="Riley R."/>
            <person name="Nagy L.G."/>
            <person name="Koehler G."/>
            <person name="Ransdell A.S."/>
            <person name="Younus H."/>
            <person name="Chow J."/>
            <person name="Chiniquy J."/>
            <person name="Lipzen A."/>
            <person name="Tritt A."/>
            <person name="Sun H."/>
            <person name="Haridas S."/>
            <person name="LaButti K."/>
            <person name="Ohm R.A."/>
            <person name="Kues U."/>
            <person name="Blanchette R.A."/>
            <person name="Grigoriev I.V."/>
            <person name="Minto R.E."/>
            <person name="Hibbett D.S."/>
        </authorList>
    </citation>
    <scope>NUCLEOTIDE SEQUENCE [LARGE SCALE GENOMIC DNA]</scope>
    <source>
        <strain evidence="6 7">FP15055 ss-10</strain>
    </source>
</reference>
<keyword evidence="2" id="KW-0067">ATP-binding</keyword>
<gene>
    <name evidence="6" type="ORF">CYLTODRAFT_368974</name>
</gene>
<dbReference type="OrthoDB" id="28053at2759"/>
<dbReference type="PANTHER" id="PTHR18934">
    <property type="entry name" value="ATP-DEPENDENT RNA HELICASE"/>
    <property type="match status" value="1"/>
</dbReference>
<dbReference type="InterPro" id="IPR011545">
    <property type="entry name" value="DEAD/DEAH_box_helicase_dom"/>
</dbReference>
<feature type="domain" description="Helicase ATP-binding" evidence="4">
    <location>
        <begin position="390"/>
        <end position="568"/>
    </location>
</feature>
<keyword evidence="6" id="KW-0378">Hydrolase</keyword>
<feature type="compositionally biased region" description="Basic and acidic residues" evidence="3">
    <location>
        <begin position="73"/>
        <end position="83"/>
    </location>
</feature>
<dbReference type="CDD" id="cd18791">
    <property type="entry name" value="SF2_C_RHA"/>
    <property type="match status" value="1"/>
</dbReference>
<dbReference type="PROSITE" id="PS51192">
    <property type="entry name" value="HELICASE_ATP_BIND_1"/>
    <property type="match status" value="1"/>
</dbReference>
<evidence type="ECO:0000256" key="3">
    <source>
        <dbReference type="SAM" id="MobiDB-lite"/>
    </source>
</evidence>
<evidence type="ECO:0000313" key="7">
    <source>
        <dbReference type="Proteomes" id="UP000054007"/>
    </source>
</evidence>
<dbReference type="SMART" id="SM00490">
    <property type="entry name" value="HELICc"/>
    <property type="match status" value="1"/>
</dbReference>
<proteinExistence type="predicted"/>
<dbReference type="SMART" id="SM00847">
    <property type="entry name" value="HA2"/>
    <property type="match status" value="1"/>
</dbReference>
<dbReference type="Pfam" id="PF00270">
    <property type="entry name" value="DEAD"/>
    <property type="match status" value="1"/>
</dbReference>
<evidence type="ECO:0000313" key="6">
    <source>
        <dbReference type="EMBL" id="KIY71627.1"/>
    </source>
</evidence>
<dbReference type="GO" id="GO:0003723">
    <property type="term" value="F:RNA binding"/>
    <property type="evidence" value="ECO:0007669"/>
    <property type="project" value="TreeGrafter"/>
</dbReference>
<dbReference type="SMART" id="SM00487">
    <property type="entry name" value="DEXDc"/>
    <property type="match status" value="1"/>
</dbReference>
<dbReference type="STRING" id="1314674.A0A0D7BMB9"/>
<evidence type="ECO:0000256" key="2">
    <source>
        <dbReference type="ARBA" id="ARBA00022840"/>
    </source>
</evidence>
<dbReference type="Pfam" id="PF04408">
    <property type="entry name" value="WHD_HA2"/>
    <property type="match status" value="1"/>
</dbReference>
<evidence type="ECO:0000259" key="5">
    <source>
        <dbReference type="PROSITE" id="PS51194"/>
    </source>
</evidence>
<dbReference type="Pfam" id="PF00271">
    <property type="entry name" value="Helicase_C"/>
    <property type="match status" value="1"/>
</dbReference>
<keyword evidence="1" id="KW-0547">Nucleotide-binding</keyword>
<dbReference type="Gene3D" id="1.20.120.1080">
    <property type="match status" value="1"/>
</dbReference>
<evidence type="ECO:0000259" key="4">
    <source>
        <dbReference type="PROSITE" id="PS51192"/>
    </source>
</evidence>
<dbReference type="Gene3D" id="3.40.50.300">
    <property type="entry name" value="P-loop containing nucleotide triphosphate hydrolases"/>
    <property type="match status" value="2"/>
</dbReference>
<dbReference type="InterPro" id="IPR048333">
    <property type="entry name" value="HA2_WH"/>
</dbReference>
<dbReference type="InterPro" id="IPR001650">
    <property type="entry name" value="Helicase_C-like"/>
</dbReference>